<dbReference type="InterPro" id="IPR017853">
    <property type="entry name" value="GH"/>
</dbReference>
<evidence type="ECO:0000256" key="7">
    <source>
        <dbReference type="ARBA" id="ARBA00023180"/>
    </source>
</evidence>
<evidence type="ECO:0000256" key="6">
    <source>
        <dbReference type="ARBA" id="ARBA00022801"/>
    </source>
</evidence>
<evidence type="ECO:0000256" key="3">
    <source>
        <dbReference type="ARBA" id="ARBA00007186"/>
    </source>
</evidence>
<dbReference type="PANTHER" id="PTHR31776:SF0">
    <property type="entry name" value="ALPHA-L-ARABINOFURANOSIDASE 1"/>
    <property type="match status" value="1"/>
</dbReference>
<dbReference type="Pfam" id="PF06964">
    <property type="entry name" value="Alpha-L-AF_C"/>
    <property type="match status" value="1"/>
</dbReference>
<evidence type="ECO:0000256" key="1">
    <source>
        <dbReference type="ARBA" id="ARBA00001462"/>
    </source>
</evidence>
<keyword evidence="10" id="KW-1185">Reference proteome</keyword>
<dbReference type="InterPro" id="IPR010720">
    <property type="entry name" value="Alpha-L-AF_C"/>
</dbReference>
<dbReference type="InterPro" id="IPR051563">
    <property type="entry name" value="Glycosyl_Hydrolase_51"/>
</dbReference>
<keyword evidence="6" id="KW-0378">Hydrolase</keyword>
<dbReference type="SUPFAM" id="SSF51445">
    <property type="entry name" value="(Trans)glycosidases"/>
    <property type="match status" value="1"/>
</dbReference>
<keyword evidence="5" id="KW-0732">Signal</keyword>
<dbReference type="GO" id="GO:0046373">
    <property type="term" value="P:L-arabinose metabolic process"/>
    <property type="evidence" value="ECO:0007669"/>
    <property type="project" value="InterPro"/>
</dbReference>
<comment type="pathway">
    <text evidence="2">Glycan metabolism; L-arabinan degradation.</text>
</comment>
<feature type="domain" description="Alpha-L-arabinofuranosidase C-terminal" evidence="8">
    <location>
        <begin position="402"/>
        <end position="576"/>
    </location>
</feature>
<reference evidence="9" key="1">
    <citation type="submission" date="2023-06" db="EMBL/GenBank/DDBJ databases">
        <title>Multi-omics analyses reveal the molecular pathogenesis toolkit of Lasiodiplodia hormozganensis, a cross-kingdom pathogen.</title>
        <authorList>
            <person name="Felix C."/>
            <person name="Meneses R."/>
            <person name="Goncalves M.F.M."/>
            <person name="Tilleman L."/>
            <person name="Duarte A.S."/>
            <person name="Jorrin-Novo J.V."/>
            <person name="Van De Peer Y."/>
            <person name="Deforce D."/>
            <person name="Van Nieuwerburgh F."/>
            <person name="Esteves A.C."/>
            <person name="Alves A."/>
        </authorList>
    </citation>
    <scope>NUCLEOTIDE SEQUENCE</scope>
    <source>
        <strain evidence="9">CBS 339.90</strain>
    </source>
</reference>
<comment type="similarity">
    <text evidence="3">Belongs to the glycosyl hydrolase 51 family.</text>
</comment>
<dbReference type="SMART" id="SM00813">
    <property type="entry name" value="Alpha-L-AF_C"/>
    <property type="match status" value="1"/>
</dbReference>
<name>A0AA39XUM7_9PEZI</name>
<evidence type="ECO:0000313" key="10">
    <source>
        <dbReference type="Proteomes" id="UP001175001"/>
    </source>
</evidence>
<dbReference type="Proteomes" id="UP001175001">
    <property type="component" value="Unassembled WGS sequence"/>
</dbReference>
<evidence type="ECO:0000256" key="5">
    <source>
        <dbReference type="ARBA" id="ARBA00022729"/>
    </source>
</evidence>
<proteinExistence type="inferred from homology"/>
<accession>A0AA39XUM7</accession>
<protein>
    <recommendedName>
        <fullName evidence="4">non-reducing end alpha-L-arabinofuranosidase</fullName>
        <ecNumber evidence="4">3.2.1.55</ecNumber>
    </recommendedName>
</protein>
<sequence length="583" mass="63716">MWGLMFEDINQSGDGGLHGQLIRNNGFQGPDPDLSAYGSLNGTSLVMDDTVPLTDAIPRTLRVDVEAGAAGEAGFINSGYWGVPVDGSTYSHSIYVRGEYSGDMTFSLIGNSSGTVFGQSTFHVDSVSDSYTLFEATATTTETSETDISYHLTFDAGLVSGSSLWFALPQLYPTTWNNRENGLKPWIAETLVNIQGTFLRFPGGNNLEGPNVENRWKWNETIGPLENRPGHRGTWGYTNTDALGLHEYLYWCEDMGLEPVLAIYAGYSLDGTAITGDALQPYVQEVLNELEYVLGDTSTTYGALRASNGQTDPWDVKYVEIGNEDYFACDTYPERLTVFHDAISRAYPDLQLIASTENATCLPNPIPEGIILDLHNYNSPDGFVDLFGFFDNTDRSHLYMVGEYARVNIDWPDMQGSVGEAVYMLGMERNSDLIRFASYAPLLRLVDNQQWRPDLISYHQAPDAIYLSTSYYVQQLFAQNAGDTTHAVTSDTAFGPLYWSATSSGDTYIVKLANYGQDVQNVTIEIAGKTTAILSILANDDPSASNTDTASPVSAPVVSTVTATDGIFSFSAPAWAVIVLAAE</sequence>
<comment type="catalytic activity">
    <reaction evidence="1">
        <text>Hydrolysis of terminal non-reducing alpha-L-arabinofuranoside residues in alpha-L-arabinosides.</text>
        <dbReference type="EC" id="3.2.1.55"/>
    </reaction>
</comment>
<comment type="caution">
    <text evidence="9">The sequence shown here is derived from an EMBL/GenBank/DDBJ whole genome shotgun (WGS) entry which is preliminary data.</text>
</comment>
<evidence type="ECO:0000256" key="4">
    <source>
        <dbReference type="ARBA" id="ARBA00012670"/>
    </source>
</evidence>
<dbReference type="GO" id="GO:0046556">
    <property type="term" value="F:alpha-L-arabinofuranosidase activity"/>
    <property type="evidence" value="ECO:0007669"/>
    <property type="project" value="UniProtKB-EC"/>
</dbReference>
<dbReference type="Pfam" id="PF22848">
    <property type="entry name" value="ASD1_dom"/>
    <property type="match status" value="1"/>
</dbReference>
<organism evidence="9 10">
    <name type="scientific">Lasiodiplodia hormozganensis</name>
    <dbReference type="NCBI Taxonomy" id="869390"/>
    <lineage>
        <taxon>Eukaryota</taxon>
        <taxon>Fungi</taxon>
        <taxon>Dikarya</taxon>
        <taxon>Ascomycota</taxon>
        <taxon>Pezizomycotina</taxon>
        <taxon>Dothideomycetes</taxon>
        <taxon>Dothideomycetes incertae sedis</taxon>
        <taxon>Botryosphaeriales</taxon>
        <taxon>Botryosphaeriaceae</taxon>
        <taxon>Lasiodiplodia</taxon>
    </lineage>
</organism>
<dbReference type="Gene3D" id="3.20.20.80">
    <property type="entry name" value="Glycosidases"/>
    <property type="match status" value="1"/>
</dbReference>
<dbReference type="PANTHER" id="PTHR31776">
    <property type="entry name" value="ALPHA-L-ARABINOFURANOSIDASE 1"/>
    <property type="match status" value="1"/>
</dbReference>
<evidence type="ECO:0000259" key="8">
    <source>
        <dbReference type="SMART" id="SM00813"/>
    </source>
</evidence>
<evidence type="ECO:0000313" key="9">
    <source>
        <dbReference type="EMBL" id="KAK0640544.1"/>
    </source>
</evidence>
<dbReference type="AlphaFoldDB" id="A0AA39XUM7"/>
<evidence type="ECO:0000256" key="2">
    <source>
        <dbReference type="ARBA" id="ARBA00004834"/>
    </source>
</evidence>
<gene>
    <name evidence="9" type="primary">abfA_1</name>
    <name evidence="9" type="ORF">DIS24_g9252</name>
</gene>
<dbReference type="EC" id="3.2.1.55" evidence="4"/>
<keyword evidence="7" id="KW-0325">Glycoprotein</keyword>
<dbReference type="EMBL" id="JAUJDW010000079">
    <property type="protein sequence ID" value="KAK0640544.1"/>
    <property type="molecule type" value="Genomic_DNA"/>
</dbReference>
<dbReference type="InterPro" id="IPR055235">
    <property type="entry name" value="ASD1_cat"/>
</dbReference>